<dbReference type="InterPro" id="IPR049046">
    <property type="entry name" value="Beta-AFase-like_GH127_middle"/>
</dbReference>
<dbReference type="InterPro" id="IPR032275">
    <property type="entry name" value="DUF4986"/>
</dbReference>
<proteinExistence type="predicted"/>
<dbReference type="Pfam" id="PF20736">
    <property type="entry name" value="Glyco_hydro127M"/>
    <property type="match status" value="1"/>
</dbReference>
<name>A0ABW4WUU9_9BACT</name>
<protein>
    <submittedName>
        <fullName evidence="5">Beta-L-arabinofuranosidase domain-containing protein</fullName>
    </submittedName>
</protein>
<dbReference type="InterPro" id="IPR046544">
    <property type="entry name" value="GH146_SB_dom"/>
</dbReference>
<organism evidence="5 6">
    <name type="scientific">Pontibacter silvestris</name>
    <dbReference type="NCBI Taxonomy" id="2305183"/>
    <lineage>
        <taxon>Bacteria</taxon>
        <taxon>Pseudomonadati</taxon>
        <taxon>Bacteroidota</taxon>
        <taxon>Cytophagia</taxon>
        <taxon>Cytophagales</taxon>
        <taxon>Hymenobacteraceae</taxon>
        <taxon>Pontibacter</taxon>
    </lineage>
</organism>
<dbReference type="Pfam" id="PF16375">
    <property type="entry name" value="DUF4986"/>
    <property type="match status" value="1"/>
</dbReference>
<dbReference type="Proteomes" id="UP001597369">
    <property type="component" value="Unassembled WGS sequence"/>
</dbReference>
<evidence type="ECO:0000259" key="1">
    <source>
        <dbReference type="Pfam" id="PF07944"/>
    </source>
</evidence>
<dbReference type="InterPro" id="IPR012878">
    <property type="entry name" value="Beta-AFase-like_GH127_cat"/>
</dbReference>
<dbReference type="InterPro" id="IPR008928">
    <property type="entry name" value="6-hairpin_glycosidase_sf"/>
</dbReference>
<feature type="domain" description="Non-reducing end beta-L-arabinofuranosidase-like GH127 catalytic" evidence="1">
    <location>
        <begin position="27"/>
        <end position="408"/>
    </location>
</feature>
<evidence type="ECO:0000259" key="4">
    <source>
        <dbReference type="Pfam" id="PF20736"/>
    </source>
</evidence>
<dbReference type="PANTHER" id="PTHR31151">
    <property type="entry name" value="PROLINE-TRNA LIGASE (DUF1680)"/>
    <property type="match status" value="1"/>
</dbReference>
<accession>A0ABW4WUU9</accession>
<gene>
    <name evidence="5" type="ORF">ACFSKU_03675</name>
</gene>
<sequence>MAIINLTLLSTAAFSQQKELQSFPLSSVHLLESPFKKAQETDMRYILALDPDRLLAPYLREAGLQPKAESYGNWENTGLDGHIGGHYLTALSLMYASTGNQELLQRLNYMIDQLEACQQKNGGGYLAGIPGGQAMWQEIAKGNIDAETFSLNDKWVPWYNIHKTYAGLRDAYLFAGNEKAKDMLIKLSDWCIDLTANLTDAQVQDMLRSEHGGMNEVFADVAEITGDMKYLELARRFSHRFILDPLLAEKDQLNGLHANTQIPKVIGYQRVAEVAGDKEWTDAAAFFWKEVVNNRTISIGGNSVREHFHPSNDFSSMVESKEGPETCNTYNMLKLSKQLYLSSASLDYIDYYERALYNHILSSQHPEKGGFVYFTPMRPRHYRVYSQPDKGFWCCVGSGLENHGKYGELIYAHNEKDIFVNLFIPSTLSWGERGLVLTQATKFPFEEKSEIKLELEKPQKFILNIRCPEWVKKGELMVLVNNKEVKVGSGASSYVKVERKWKQGDVVSVLLPMHTKVEYLPDSSSWASIVHGPIVLAAATDKTDLEGLRADGSRMGHIANGHLYAIEEAPLIVSADKDFAASVKPVSGKPLTFIASGLISSEKYRNVELVPFFQVHDSRYMLYWPVTTPEGLEARKEAMRMEEEAKFALEEQTIDQVAPGEQQPESDHHYQGHKTESGVFRDRHWRHASGWFSYDLKDGEKEARKLRVTYYGGDKGRSFDILINNKLIKTVQLDGAQGDTFFDVDYAIPAEITNSAVNDTLKVKFAAHEGSTAGGIYYVRLLK</sequence>
<dbReference type="EMBL" id="JBHUHV010000014">
    <property type="protein sequence ID" value="MFD2065968.1"/>
    <property type="molecule type" value="Genomic_DNA"/>
</dbReference>
<feature type="domain" description="DUF4986" evidence="2">
    <location>
        <begin position="543"/>
        <end position="624"/>
    </location>
</feature>
<reference evidence="6" key="1">
    <citation type="journal article" date="2019" name="Int. J. Syst. Evol. Microbiol.">
        <title>The Global Catalogue of Microorganisms (GCM) 10K type strain sequencing project: providing services to taxonomists for standard genome sequencing and annotation.</title>
        <authorList>
            <consortium name="The Broad Institute Genomics Platform"/>
            <consortium name="The Broad Institute Genome Sequencing Center for Infectious Disease"/>
            <person name="Wu L."/>
            <person name="Ma J."/>
        </authorList>
    </citation>
    <scope>NUCLEOTIDE SEQUENCE [LARGE SCALE GENOMIC DNA]</scope>
    <source>
        <strain evidence="6">JCM 16545</strain>
    </source>
</reference>
<feature type="domain" description="Glycoside hydrolase GH146 substrate-binding" evidence="3">
    <location>
        <begin position="648"/>
        <end position="782"/>
    </location>
</feature>
<feature type="domain" description="Non-reducing end beta-L-arabinofuranosidase-like GH127 middle" evidence="4">
    <location>
        <begin position="418"/>
        <end position="513"/>
    </location>
</feature>
<keyword evidence="6" id="KW-1185">Reference proteome</keyword>
<dbReference type="PANTHER" id="PTHR31151:SF0">
    <property type="entry name" value="PROLINE-TRNA LIGASE (DUF1680)"/>
    <property type="match status" value="1"/>
</dbReference>
<evidence type="ECO:0000313" key="5">
    <source>
        <dbReference type="EMBL" id="MFD2065968.1"/>
    </source>
</evidence>
<evidence type="ECO:0000313" key="6">
    <source>
        <dbReference type="Proteomes" id="UP001597369"/>
    </source>
</evidence>
<evidence type="ECO:0000259" key="2">
    <source>
        <dbReference type="Pfam" id="PF16375"/>
    </source>
</evidence>
<dbReference type="SUPFAM" id="SSF48208">
    <property type="entry name" value="Six-hairpin glycosidases"/>
    <property type="match status" value="1"/>
</dbReference>
<dbReference type="Pfam" id="PF20620">
    <property type="entry name" value="DUF6805"/>
    <property type="match status" value="1"/>
</dbReference>
<evidence type="ECO:0000259" key="3">
    <source>
        <dbReference type="Pfam" id="PF20620"/>
    </source>
</evidence>
<dbReference type="Pfam" id="PF07944">
    <property type="entry name" value="Beta-AFase-like_GH127_cat"/>
    <property type="match status" value="1"/>
</dbReference>
<comment type="caution">
    <text evidence="5">The sequence shown here is derived from an EMBL/GenBank/DDBJ whole genome shotgun (WGS) entry which is preliminary data.</text>
</comment>